<reference evidence="13" key="1">
    <citation type="submission" date="2022-03" db="EMBL/GenBank/DDBJ databases">
        <title>The complete genome sequence of a Methyloterrigena soli.</title>
        <authorList>
            <person name="Zi Z."/>
        </authorList>
    </citation>
    <scope>NUCLEOTIDE SEQUENCE</scope>
    <source>
        <strain evidence="13">M48</strain>
    </source>
</reference>
<evidence type="ECO:0000256" key="4">
    <source>
        <dbReference type="ARBA" id="ARBA00022679"/>
    </source>
</evidence>
<evidence type="ECO:0000256" key="7">
    <source>
        <dbReference type="ARBA" id="ARBA00032681"/>
    </source>
</evidence>
<dbReference type="InterPro" id="IPR004045">
    <property type="entry name" value="Glutathione_S-Trfase_N"/>
</dbReference>
<comment type="catalytic activity">
    <reaction evidence="10">
        <text>L-dehydroascorbate + 2 glutathione = glutathione disulfide + L-ascorbate</text>
        <dbReference type="Rhea" id="RHEA:24424"/>
        <dbReference type="ChEBI" id="CHEBI:38290"/>
        <dbReference type="ChEBI" id="CHEBI:57925"/>
        <dbReference type="ChEBI" id="CHEBI:58297"/>
        <dbReference type="ChEBI" id="CHEBI:58539"/>
        <dbReference type="EC" id="1.8.5.1"/>
    </reaction>
</comment>
<dbReference type="SUPFAM" id="SSF52833">
    <property type="entry name" value="Thioredoxin-like"/>
    <property type="match status" value="1"/>
</dbReference>
<proteinExistence type="predicted"/>
<evidence type="ECO:0000256" key="5">
    <source>
        <dbReference type="ARBA" id="ARBA00023002"/>
    </source>
</evidence>
<dbReference type="SUPFAM" id="SSF47616">
    <property type="entry name" value="GST C-terminal domain-like"/>
    <property type="match status" value="1"/>
</dbReference>
<dbReference type="InterPro" id="IPR004046">
    <property type="entry name" value="GST_C"/>
</dbReference>
<dbReference type="RefSeq" id="WP_035027881.1">
    <property type="nucleotide sequence ID" value="NZ_JAKETQ010000001.1"/>
</dbReference>
<dbReference type="PROSITE" id="PS50404">
    <property type="entry name" value="GST_NTER"/>
    <property type="match status" value="1"/>
</dbReference>
<organism evidence="13 14">
    <name type="scientific">Paradevosia shaoguanensis</name>
    <dbReference type="NCBI Taxonomy" id="1335043"/>
    <lineage>
        <taxon>Bacteria</taxon>
        <taxon>Pseudomonadati</taxon>
        <taxon>Pseudomonadota</taxon>
        <taxon>Alphaproteobacteria</taxon>
        <taxon>Hyphomicrobiales</taxon>
        <taxon>Devosiaceae</taxon>
        <taxon>Paradevosia</taxon>
    </lineage>
</organism>
<dbReference type="Gene3D" id="1.20.1050.10">
    <property type="match status" value="1"/>
</dbReference>
<protein>
    <recommendedName>
        <fullName evidence="6">Glutathione-dependent dehydroascorbate reductase</fullName>
        <ecNumber evidence="3">1.20.4.2</ecNumber>
        <ecNumber evidence="1">1.8.5.1</ecNumber>
        <ecNumber evidence="2">2.5.1.18</ecNumber>
    </recommendedName>
    <alternativeName>
        <fullName evidence="7">Monomethylarsonic acid reductase</fullName>
    </alternativeName>
</protein>
<dbReference type="GO" id="GO:0050610">
    <property type="term" value="F:methylarsonate reductase activity"/>
    <property type="evidence" value="ECO:0007669"/>
    <property type="project" value="UniProtKB-EC"/>
</dbReference>
<keyword evidence="4" id="KW-0808">Transferase</keyword>
<accession>A0AA41UAP5</accession>
<dbReference type="PRINTS" id="PR01625">
    <property type="entry name" value="GSTRNSFRASEO"/>
</dbReference>
<dbReference type="SFLD" id="SFLDG01152">
    <property type="entry name" value="Main.3:_Omega-_and_Tau-like"/>
    <property type="match status" value="1"/>
</dbReference>
<dbReference type="InterPro" id="IPR040079">
    <property type="entry name" value="Glutathione_S-Trfase"/>
</dbReference>
<dbReference type="Proteomes" id="UP001156140">
    <property type="component" value="Unassembled WGS sequence"/>
</dbReference>
<dbReference type="GO" id="GO:0004364">
    <property type="term" value="F:glutathione transferase activity"/>
    <property type="evidence" value="ECO:0007669"/>
    <property type="project" value="UniProtKB-EC"/>
</dbReference>
<evidence type="ECO:0000259" key="12">
    <source>
        <dbReference type="PROSITE" id="PS50405"/>
    </source>
</evidence>
<dbReference type="EC" id="2.5.1.18" evidence="2"/>
<evidence type="ECO:0000256" key="2">
    <source>
        <dbReference type="ARBA" id="ARBA00012452"/>
    </source>
</evidence>
<dbReference type="PANTHER" id="PTHR43968:SF6">
    <property type="entry name" value="GLUTATHIONE S-TRANSFERASE OMEGA"/>
    <property type="match status" value="1"/>
</dbReference>
<dbReference type="Pfam" id="PF13417">
    <property type="entry name" value="GST_N_3"/>
    <property type="match status" value="1"/>
</dbReference>
<evidence type="ECO:0000313" key="13">
    <source>
        <dbReference type="EMBL" id="MCI0126282.1"/>
    </source>
</evidence>
<dbReference type="InterPro" id="IPR036282">
    <property type="entry name" value="Glutathione-S-Trfase_C_sf"/>
</dbReference>
<dbReference type="Gene3D" id="3.40.30.10">
    <property type="entry name" value="Glutaredoxin"/>
    <property type="match status" value="1"/>
</dbReference>
<comment type="caution">
    <text evidence="13">The sequence shown here is derived from an EMBL/GenBank/DDBJ whole genome shotgun (WGS) entry which is preliminary data.</text>
</comment>
<dbReference type="GO" id="GO:0005737">
    <property type="term" value="C:cytoplasm"/>
    <property type="evidence" value="ECO:0007669"/>
    <property type="project" value="InterPro"/>
</dbReference>
<dbReference type="PROSITE" id="PS50405">
    <property type="entry name" value="GST_CTER"/>
    <property type="match status" value="1"/>
</dbReference>
<dbReference type="EMBL" id="JALAZD010000001">
    <property type="protein sequence ID" value="MCI0126282.1"/>
    <property type="molecule type" value="Genomic_DNA"/>
</dbReference>
<evidence type="ECO:0000256" key="1">
    <source>
        <dbReference type="ARBA" id="ARBA00012436"/>
    </source>
</evidence>
<dbReference type="GO" id="GO:0045174">
    <property type="term" value="F:glutathione dehydrogenase (ascorbate) activity"/>
    <property type="evidence" value="ECO:0007669"/>
    <property type="project" value="UniProtKB-EC"/>
</dbReference>
<dbReference type="AlphaFoldDB" id="A0AA41UAP5"/>
<evidence type="ECO:0000256" key="9">
    <source>
        <dbReference type="ARBA" id="ARBA00048353"/>
    </source>
</evidence>
<dbReference type="InterPro" id="IPR010987">
    <property type="entry name" value="Glutathione-S-Trfase_C-like"/>
</dbReference>
<dbReference type="PANTHER" id="PTHR43968">
    <property type="match status" value="1"/>
</dbReference>
<dbReference type="CDD" id="cd00570">
    <property type="entry name" value="GST_N_family"/>
    <property type="match status" value="1"/>
</dbReference>
<evidence type="ECO:0000313" key="14">
    <source>
        <dbReference type="Proteomes" id="UP001156140"/>
    </source>
</evidence>
<dbReference type="Pfam" id="PF00043">
    <property type="entry name" value="GST_C"/>
    <property type="match status" value="1"/>
</dbReference>
<dbReference type="SFLD" id="SFLDG00358">
    <property type="entry name" value="Main_(cytGST)"/>
    <property type="match status" value="1"/>
</dbReference>
<keyword evidence="5" id="KW-0560">Oxidoreductase</keyword>
<gene>
    <name evidence="13" type="ORF">ML536_05525</name>
</gene>
<feature type="domain" description="GST N-terminal" evidence="11">
    <location>
        <begin position="2"/>
        <end position="85"/>
    </location>
</feature>
<evidence type="ECO:0000259" key="11">
    <source>
        <dbReference type="PROSITE" id="PS50404"/>
    </source>
</evidence>
<dbReference type="InterPro" id="IPR005442">
    <property type="entry name" value="GST_omega"/>
</dbReference>
<dbReference type="InterPro" id="IPR050983">
    <property type="entry name" value="GST_Omega/HSP26"/>
</dbReference>
<dbReference type="EC" id="1.20.4.2" evidence="3"/>
<evidence type="ECO:0000256" key="6">
    <source>
        <dbReference type="ARBA" id="ARBA00032186"/>
    </source>
</evidence>
<dbReference type="EC" id="1.8.5.1" evidence="1"/>
<evidence type="ECO:0000256" key="10">
    <source>
        <dbReference type="ARBA" id="ARBA00049544"/>
    </source>
</evidence>
<dbReference type="InterPro" id="IPR036249">
    <property type="entry name" value="Thioredoxin-like_sf"/>
</dbReference>
<dbReference type="SFLD" id="SFLDS00019">
    <property type="entry name" value="Glutathione_Transferase_(cytos"/>
    <property type="match status" value="1"/>
</dbReference>
<dbReference type="InterPro" id="IPR045073">
    <property type="entry name" value="Omega/Tau-like"/>
</dbReference>
<comment type="catalytic activity">
    <reaction evidence="9">
        <text>methylarsonate + 2 glutathione + H(+) = methylarsonous acid + glutathione disulfide + H2O</text>
        <dbReference type="Rhea" id="RHEA:15969"/>
        <dbReference type="ChEBI" id="CHEBI:15377"/>
        <dbReference type="ChEBI" id="CHEBI:15378"/>
        <dbReference type="ChEBI" id="CHEBI:17826"/>
        <dbReference type="ChEBI" id="CHEBI:33409"/>
        <dbReference type="ChEBI" id="CHEBI:57925"/>
        <dbReference type="ChEBI" id="CHEBI:58297"/>
        <dbReference type="EC" id="1.20.4.2"/>
    </reaction>
</comment>
<comment type="catalytic activity">
    <reaction evidence="8">
        <text>RX + glutathione = an S-substituted glutathione + a halide anion + H(+)</text>
        <dbReference type="Rhea" id="RHEA:16437"/>
        <dbReference type="ChEBI" id="CHEBI:15378"/>
        <dbReference type="ChEBI" id="CHEBI:16042"/>
        <dbReference type="ChEBI" id="CHEBI:17792"/>
        <dbReference type="ChEBI" id="CHEBI:57925"/>
        <dbReference type="ChEBI" id="CHEBI:90779"/>
        <dbReference type="EC" id="2.5.1.18"/>
    </reaction>
</comment>
<name>A0AA41UAP5_9HYPH</name>
<sequence length="224" mass="24885">MAKLTLISFPTCPYVQRAIIALKEKHVDFDVVYIDLANKPDWFLAISPLGKVPVLKVEQDDGREGIIFESAVILEYLEETAPGAKLHPADPLERAQHRAWMEFGSQVLADIWKLSVAGSEADLDAAEKALYAKFARLENTVVGPFFAGEKFSNVDAVFGPAFRQIDAIESVTPTGLLDAFPKLNQWRQALRERESVRTAVPSNFVDLYLERLRNNGAAVLKKAA</sequence>
<evidence type="ECO:0000256" key="8">
    <source>
        <dbReference type="ARBA" id="ARBA00047960"/>
    </source>
</evidence>
<evidence type="ECO:0000256" key="3">
    <source>
        <dbReference type="ARBA" id="ARBA00013060"/>
    </source>
</evidence>
<feature type="domain" description="GST C-terminal" evidence="12">
    <location>
        <begin position="90"/>
        <end position="209"/>
    </location>
</feature>
<keyword evidence="14" id="KW-1185">Reference proteome</keyword>